<organism evidence="3 4">
    <name type="scientific">Mariprofundus aestuarium</name>
    <dbReference type="NCBI Taxonomy" id="1921086"/>
    <lineage>
        <taxon>Bacteria</taxon>
        <taxon>Pseudomonadati</taxon>
        <taxon>Pseudomonadota</taxon>
        <taxon>Candidatius Mariprofundia</taxon>
        <taxon>Mariprofundales</taxon>
        <taxon>Mariprofundaceae</taxon>
        <taxon>Mariprofundus</taxon>
    </lineage>
</organism>
<dbReference type="OrthoDB" id="5955561at2"/>
<proteinExistence type="predicted"/>
<dbReference type="InterPro" id="IPR018247">
    <property type="entry name" value="EF_Hand_1_Ca_BS"/>
</dbReference>
<dbReference type="SUPFAM" id="SSF47473">
    <property type="entry name" value="EF-hand"/>
    <property type="match status" value="1"/>
</dbReference>
<evidence type="ECO:0000256" key="1">
    <source>
        <dbReference type="SAM" id="SignalP"/>
    </source>
</evidence>
<dbReference type="RefSeq" id="WP_100276488.1">
    <property type="nucleotide sequence ID" value="NZ_CP018799.1"/>
</dbReference>
<sequence>MKPLHTLAVALLALMLSATPAFAGESSAGAFDANGDGQITFEEVMKRLEKSARATFDSMDRNKDGVISDKDFDDVREGMDKLEKWFEDLLRPFLPEEAPEEPEQLEV</sequence>
<dbReference type="EMBL" id="CP018799">
    <property type="protein sequence ID" value="ATX78482.1"/>
    <property type="molecule type" value="Genomic_DNA"/>
</dbReference>
<feature type="signal peptide" evidence="1">
    <location>
        <begin position="1"/>
        <end position="23"/>
    </location>
</feature>
<dbReference type="PROSITE" id="PS50222">
    <property type="entry name" value="EF_HAND_2"/>
    <property type="match status" value="1"/>
</dbReference>
<name>A0A2K8KVA0_MARES</name>
<feature type="chain" id="PRO_5014609826" evidence="1">
    <location>
        <begin position="24"/>
        <end position="107"/>
    </location>
</feature>
<protein>
    <submittedName>
        <fullName evidence="3">EF hand</fullName>
    </submittedName>
</protein>
<keyword evidence="1" id="KW-0732">Signal</keyword>
<accession>A0A2K8KVA0</accession>
<feature type="domain" description="EF-hand" evidence="2">
    <location>
        <begin position="47"/>
        <end position="82"/>
    </location>
</feature>
<dbReference type="AlphaFoldDB" id="A0A2K8KVA0"/>
<dbReference type="InterPro" id="IPR011992">
    <property type="entry name" value="EF-hand-dom_pair"/>
</dbReference>
<dbReference type="Pfam" id="PF13202">
    <property type="entry name" value="EF-hand_5"/>
    <property type="match status" value="2"/>
</dbReference>
<dbReference type="Proteomes" id="UP000231701">
    <property type="component" value="Chromosome"/>
</dbReference>
<dbReference type="KEGG" id="maes:Ga0123461_0029"/>
<dbReference type="GO" id="GO:0005509">
    <property type="term" value="F:calcium ion binding"/>
    <property type="evidence" value="ECO:0007669"/>
    <property type="project" value="InterPro"/>
</dbReference>
<dbReference type="Gene3D" id="1.10.238.10">
    <property type="entry name" value="EF-hand"/>
    <property type="match status" value="1"/>
</dbReference>
<dbReference type="InterPro" id="IPR002048">
    <property type="entry name" value="EF_hand_dom"/>
</dbReference>
<evidence type="ECO:0000259" key="2">
    <source>
        <dbReference type="PROSITE" id="PS50222"/>
    </source>
</evidence>
<evidence type="ECO:0000313" key="4">
    <source>
        <dbReference type="Proteomes" id="UP000231701"/>
    </source>
</evidence>
<evidence type="ECO:0000313" key="3">
    <source>
        <dbReference type="EMBL" id="ATX78482.1"/>
    </source>
</evidence>
<gene>
    <name evidence="3" type="ORF">Ga0123461_0029</name>
</gene>
<keyword evidence="4" id="KW-1185">Reference proteome</keyword>
<dbReference type="PROSITE" id="PS00018">
    <property type="entry name" value="EF_HAND_1"/>
    <property type="match status" value="1"/>
</dbReference>
<reference evidence="3 4" key="1">
    <citation type="submission" date="2016-12" db="EMBL/GenBank/DDBJ databases">
        <title>Isolation and genomic insights into novel planktonic Zetaproteobacteria from stratified waters of the Chesapeake Bay.</title>
        <authorList>
            <person name="McAllister S.M."/>
            <person name="Kato S."/>
            <person name="Chan C.S."/>
            <person name="Chiu B.K."/>
            <person name="Field E.K."/>
        </authorList>
    </citation>
    <scope>NUCLEOTIDE SEQUENCE [LARGE SCALE GENOMIC DNA]</scope>
    <source>
        <strain evidence="3 4">CP-5</strain>
    </source>
</reference>